<keyword evidence="4 8" id="KW-0560">Oxidoreductase</keyword>
<protein>
    <submittedName>
        <fullName evidence="9">Uncharacterized protein</fullName>
    </submittedName>
</protein>
<evidence type="ECO:0000256" key="1">
    <source>
        <dbReference type="ARBA" id="ARBA00001971"/>
    </source>
</evidence>
<dbReference type="GO" id="GO:0004497">
    <property type="term" value="F:monooxygenase activity"/>
    <property type="evidence" value="ECO:0007669"/>
    <property type="project" value="UniProtKB-KW"/>
</dbReference>
<dbReference type="AlphaFoldDB" id="A0A4P7NEB3"/>
<dbReference type="Pfam" id="PF00067">
    <property type="entry name" value="p450"/>
    <property type="match status" value="1"/>
</dbReference>
<evidence type="ECO:0000256" key="6">
    <source>
        <dbReference type="ARBA" id="ARBA00023033"/>
    </source>
</evidence>
<evidence type="ECO:0000256" key="3">
    <source>
        <dbReference type="ARBA" id="ARBA00022723"/>
    </source>
</evidence>
<evidence type="ECO:0000256" key="4">
    <source>
        <dbReference type="ARBA" id="ARBA00023002"/>
    </source>
</evidence>
<keyword evidence="7 8" id="KW-0349">Heme</keyword>
<dbReference type="PANTHER" id="PTHR46206">
    <property type="entry name" value="CYTOCHROME P450"/>
    <property type="match status" value="1"/>
</dbReference>
<comment type="cofactor">
    <cofactor evidence="1 7">
        <name>heme</name>
        <dbReference type="ChEBI" id="CHEBI:30413"/>
    </cofactor>
</comment>
<reference evidence="9 10" key="1">
    <citation type="journal article" date="2019" name="Mol. Biol. Evol.">
        <title>Blast fungal genomes show frequent chromosomal changes, gene gains and losses, and effector gene turnover.</title>
        <authorList>
            <person name="Gomez Luciano L.B."/>
            <person name="Jason Tsai I."/>
            <person name="Chuma I."/>
            <person name="Tosa Y."/>
            <person name="Chen Y.H."/>
            <person name="Li J.Y."/>
            <person name="Li M.Y."/>
            <person name="Jade Lu M.Y."/>
            <person name="Nakayashiki H."/>
            <person name="Li W.H."/>
        </authorList>
    </citation>
    <scope>NUCLEOTIDE SEQUENCE [LARGE SCALE GENOMIC DNA]</scope>
    <source>
        <strain evidence="9">MZ5-1-6</strain>
    </source>
</reference>
<evidence type="ECO:0000313" key="9">
    <source>
        <dbReference type="EMBL" id="QBZ60171.1"/>
    </source>
</evidence>
<evidence type="ECO:0000256" key="2">
    <source>
        <dbReference type="ARBA" id="ARBA00010617"/>
    </source>
</evidence>
<dbReference type="EMBL" id="CP034207">
    <property type="protein sequence ID" value="QBZ60171.1"/>
    <property type="molecule type" value="Genomic_DNA"/>
</dbReference>
<dbReference type="PANTHER" id="PTHR46206:SF7">
    <property type="entry name" value="P450, PUTATIVE (EUROFUNG)-RELATED"/>
    <property type="match status" value="1"/>
</dbReference>
<organism evidence="9 10">
    <name type="scientific">Pyricularia oryzae</name>
    <name type="common">Rice blast fungus</name>
    <name type="synonym">Magnaporthe oryzae</name>
    <dbReference type="NCBI Taxonomy" id="318829"/>
    <lineage>
        <taxon>Eukaryota</taxon>
        <taxon>Fungi</taxon>
        <taxon>Dikarya</taxon>
        <taxon>Ascomycota</taxon>
        <taxon>Pezizomycotina</taxon>
        <taxon>Sordariomycetes</taxon>
        <taxon>Sordariomycetidae</taxon>
        <taxon>Magnaporthales</taxon>
        <taxon>Pyriculariaceae</taxon>
        <taxon>Pyricularia</taxon>
    </lineage>
</organism>
<comment type="similarity">
    <text evidence="2 8">Belongs to the cytochrome P450 family.</text>
</comment>
<dbReference type="InterPro" id="IPR002403">
    <property type="entry name" value="Cyt_P450_E_grp-IV"/>
</dbReference>
<dbReference type="GO" id="GO:0016705">
    <property type="term" value="F:oxidoreductase activity, acting on paired donors, with incorporation or reduction of molecular oxygen"/>
    <property type="evidence" value="ECO:0007669"/>
    <property type="project" value="InterPro"/>
</dbReference>
<dbReference type="InterPro" id="IPR001128">
    <property type="entry name" value="Cyt_P450"/>
</dbReference>
<keyword evidence="5 7" id="KW-0408">Iron</keyword>
<dbReference type="PRINTS" id="PR00465">
    <property type="entry name" value="EP450IV"/>
</dbReference>
<dbReference type="InterPro" id="IPR017972">
    <property type="entry name" value="Cyt_P450_CS"/>
</dbReference>
<evidence type="ECO:0000256" key="7">
    <source>
        <dbReference type="PIRSR" id="PIRSR602403-1"/>
    </source>
</evidence>
<dbReference type="InterPro" id="IPR036396">
    <property type="entry name" value="Cyt_P450_sf"/>
</dbReference>
<evidence type="ECO:0000256" key="5">
    <source>
        <dbReference type="ARBA" id="ARBA00023004"/>
    </source>
</evidence>
<evidence type="ECO:0000313" key="10">
    <source>
        <dbReference type="Proteomes" id="UP000294847"/>
    </source>
</evidence>
<feature type="binding site" description="axial binding residue" evidence="7">
    <location>
        <position position="458"/>
    </location>
    <ligand>
        <name>heme</name>
        <dbReference type="ChEBI" id="CHEBI:30413"/>
    </ligand>
    <ligandPart>
        <name>Fe</name>
        <dbReference type="ChEBI" id="CHEBI:18248"/>
    </ligandPart>
</feature>
<sequence>MEDVQELLRSKLQFGLLIGALVVGGLTLWPWIADDRALRKFPLVDQEFGSRSKRRSRFVQDSIGIYEKGYKMYRDVVFRITESAGEVIVLPIKYLEELRKIPDDIIRATEATEDVIQTKYLHTTPEDPLLNHILRADLTHKLSQLNERLCEEAARTVPEFLGKNREWTAIKVNATLLQIVAIVSGNAFVGPDYNRDEGFLRTTINFSVDLFGTAYQLRAWPWFLRFIGQYRLPGVKAVKEHKRRAKEFLEPIIKERRARLAAQEGYQEADDMLQWMIAKADKFNVVSDAELADLQLTLSMTAIHTTTMMTTWVLYDLVYFCPEVIEDLRTEIKTVLARHDGALNTQAMSEMMLLDSVMRETLRYNPVNVRAFQRYVRKTVKLSDGTVLPKGSHIGTPMHNVHFDPDLHPDPLVYNPYRFYDIRTGKVPDPLGYSDPKQHQFVSLNKEINTFGYGRHACPGRFFASNEMKLLLARILLDYDIKMPEGQTTRYQNVVSSGAVMPDPTRDLMFKYIGK</sequence>
<dbReference type="Gene3D" id="1.10.630.10">
    <property type="entry name" value="Cytochrome P450"/>
    <property type="match status" value="1"/>
</dbReference>
<dbReference type="PROSITE" id="PS00086">
    <property type="entry name" value="CYTOCHROME_P450"/>
    <property type="match status" value="1"/>
</dbReference>
<keyword evidence="3 7" id="KW-0479">Metal-binding</keyword>
<gene>
    <name evidence="9" type="ORF">PoMZ_07109</name>
</gene>
<evidence type="ECO:0000256" key="8">
    <source>
        <dbReference type="RuleBase" id="RU000461"/>
    </source>
</evidence>
<dbReference type="PRINTS" id="PR00385">
    <property type="entry name" value="P450"/>
</dbReference>
<dbReference type="GO" id="GO:0020037">
    <property type="term" value="F:heme binding"/>
    <property type="evidence" value="ECO:0007669"/>
    <property type="project" value="InterPro"/>
</dbReference>
<dbReference type="Proteomes" id="UP000294847">
    <property type="component" value="Chromosome 4"/>
</dbReference>
<keyword evidence="6 8" id="KW-0503">Monooxygenase</keyword>
<proteinExistence type="inferred from homology"/>
<name>A0A4P7NEB3_PYROR</name>
<accession>A0A4P7NEB3</accession>
<dbReference type="SUPFAM" id="SSF48264">
    <property type="entry name" value="Cytochrome P450"/>
    <property type="match status" value="1"/>
</dbReference>
<dbReference type="GO" id="GO:0005506">
    <property type="term" value="F:iron ion binding"/>
    <property type="evidence" value="ECO:0007669"/>
    <property type="project" value="InterPro"/>
</dbReference>
<dbReference type="CDD" id="cd11041">
    <property type="entry name" value="CYP503A1-like"/>
    <property type="match status" value="1"/>
</dbReference>